<dbReference type="GO" id="GO:0016491">
    <property type="term" value="F:oxidoreductase activity"/>
    <property type="evidence" value="ECO:0007669"/>
    <property type="project" value="InterPro"/>
</dbReference>
<evidence type="ECO:0000256" key="5">
    <source>
        <dbReference type="SAM" id="SignalP"/>
    </source>
</evidence>
<reference evidence="8" key="1">
    <citation type="submission" date="2017-02" db="EMBL/GenBank/DDBJ databases">
        <authorList>
            <person name="Varghese N."/>
            <person name="Submissions S."/>
        </authorList>
    </citation>
    <scope>NUCLEOTIDE SEQUENCE [LARGE SCALE GENOMIC DNA]</scope>
    <source>
        <strain evidence="8">DSM 22224</strain>
    </source>
</reference>
<evidence type="ECO:0000256" key="2">
    <source>
        <dbReference type="ARBA" id="ARBA00022748"/>
    </source>
</evidence>
<dbReference type="GO" id="GO:0017004">
    <property type="term" value="P:cytochrome complex assembly"/>
    <property type="evidence" value="ECO:0007669"/>
    <property type="project" value="UniProtKB-KW"/>
</dbReference>
<feature type="chain" id="PRO_5012459356" evidence="5">
    <location>
        <begin position="22"/>
        <end position="372"/>
    </location>
</feature>
<name>A0A1T4TVG2_9BACT</name>
<evidence type="ECO:0000313" key="7">
    <source>
        <dbReference type="EMBL" id="SKA44416.1"/>
    </source>
</evidence>
<dbReference type="Gene3D" id="3.40.30.10">
    <property type="entry name" value="Glutaredoxin"/>
    <property type="match status" value="1"/>
</dbReference>
<gene>
    <name evidence="7" type="ORF">SAMN04488128_106395</name>
</gene>
<comment type="subcellular location">
    <subcellularLocation>
        <location evidence="1">Cell envelope</location>
    </subcellularLocation>
</comment>
<dbReference type="CDD" id="cd02966">
    <property type="entry name" value="TlpA_like_family"/>
    <property type="match status" value="1"/>
</dbReference>
<dbReference type="STRING" id="634771.SAMN04488128_106395"/>
<keyword evidence="4" id="KW-0676">Redox-active center</keyword>
<evidence type="ECO:0000313" key="8">
    <source>
        <dbReference type="Proteomes" id="UP000190367"/>
    </source>
</evidence>
<evidence type="ECO:0000259" key="6">
    <source>
        <dbReference type="PROSITE" id="PS51352"/>
    </source>
</evidence>
<dbReference type="GO" id="GO:0030313">
    <property type="term" value="C:cell envelope"/>
    <property type="evidence" value="ECO:0007669"/>
    <property type="project" value="UniProtKB-SubCell"/>
</dbReference>
<dbReference type="PANTHER" id="PTHR42852">
    <property type="entry name" value="THIOL:DISULFIDE INTERCHANGE PROTEIN DSBE"/>
    <property type="match status" value="1"/>
</dbReference>
<keyword evidence="8" id="KW-1185">Reference proteome</keyword>
<evidence type="ECO:0000256" key="3">
    <source>
        <dbReference type="ARBA" id="ARBA00023157"/>
    </source>
</evidence>
<keyword evidence="2" id="KW-0201">Cytochrome c-type biogenesis</keyword>
<dbReference type="PROSITE" id="PS51352">
    <property type="entry name" value="THIOREDOXIN_2"/>
    <property type="match status" value="1"/>
</dbReference>
<dbReference type="PROSITE" id="PS00194">
    <property type="entry name" value="THIOREDOXIN_1"/>
    <property type="match status" value="1"/>
</dbReference>
<keyword evidence="7" id="KW-0413">Isomerase</keyword>
<dbReference type="Pfam" id="PF00578">
    <property type="entry name" value="AhpC-TSA"/>
    <property type="match status" value="1"/>
</dbReference>
<dbReference type="EMBL" id="FUWZ01000006">
    <property type="protein sequence ID" value="SKA44416.1"/>
    <property type="molecule type" value="Genomic_DNA"/>
</dbReference>
<dbReference type="InterPro" id="IPR013766">
    <property type="entry name" value="Thioredoxin_domain"/>
</dbReference>
<dbReference type="InterPro" id="IPR017937">
    <property type="entry name" value="Thioredoxin_CS"/>
</dbReference>
<keyword evidence="5" id="KW-0732">Signal</keyword>
<proteinExistence type="predicted"/>
<evidence type="ECO:0000256" key="4">
    <source>
        <dbReference type="ARBA" id="ARBA00023284"/>
    </source>
</evidence>
<accession>A0A1T4TVG2</accession>
<dbReference type="InterPro" id="IPR036249">
    <property type="entry name" value="Thioredoxin-like_sf"/>
</dbReference>
<dbReference type="GO" id="GO:0016209">
    <property type="term" value="F:antioxidant activity"/>
    <property type="evidence" value="ECO:0007669"/>
    <property type="project" value="InterPro"/>
</dbReference>
<dbReference type="InterPro" id="IPR050553">
    <property type="entry name" value="Thioredoxin_ResA/DsbE_sf"/>
</dbReference>
<dbReference type="InterPro" id="IPR000866">
    <property type="entry name" value="AhpC/TSA"/>
</dbReference>
<feature type="signal peptide" evidence="5">
    <location>
        <begin position="1"/>
        <end position="21"/>
    </location>
</feature>
<sequence length="372" mass="41469">MNMRKLLLVLMTVGIAATTKAQSKIVIKGTVKGDLKGYHKVYVFGDGIKEDSVEIQDGRFTIRIPWVKDAVPYLYSEYDTKMRSGPPAFPVVVDGPGTIYIDLADVTQGLRAAPIRGSRSAAAFQEFEEGREKLRTDIRAAVNERFADKPKNDSTLNKTYLQLIQQRLIPYIGDFVETNADAYAGAFILGRYQAILPPEDLERLYNKLAPAQKATGPAKEVAGRLTGIKRAVAGVEVTDFILNSPEDKSVSFSSFRGKYVLIDFWASWCGPCKASFPYMKELYQQYRGDKFEILGISIDQDKSAWLNELKKQELPWPQVLDTKKVSVNSFAVNAVPTAYLISPEGKILMKQVGMGEEGNGEIEKKLKELFGK</sequence>
<protein>
    <submittedName>
        <fullName evidence="7">Thiol-disulfide isomerase or thioredoxin</fullName>
    </submittedName>
</protein>
<organism evidence="7 8">
    <name type="scientific">Chitinophaga eiseniae</name>
    <dbReference type="NCBI Taxonomy" id="634771"/>
    <lineage>
        <taxon>Bacteria</taxon>
        <taxon>Pseudomonadati</taxon>
        <taxon>Bacteroidota</taxon>
        <taxon>Chitinophagia</taxon>
        <taxon>Chitinophagales</taxon>
        <taxon>Chitinophagaceae</taxon>
        <taxon>Chitinophaga</taxon>
    </lineage>
</organism>
<dbReference type="Proteomes" id="UP000190367">
    <property type="component" value="Unassembled WGS sequence"/>
</dbReference>
<dbReference type="PANTHER" id="PTHR42852:SF6">
    <property type="entry name" value="THIOL:DISULFIDE INTERCHANGE PROTEIN DSBE"/>
    <property type="match status" value="1"/>
</dbReference>
<feature type="domain" description="Thioredoxin" evidence="6">
    <location>
        <begin position="231"/>
        <end position="371"/>
    </location>
</feature>
<keyword evidence="3" id="KW-1015">Disulfide bond</keyword>
<dbReference type="SUPFAM" id="SSF52833">
    <property type="entry name" value="Thioredoxin-like"/>
    <property type="match status" value="1"/>
</dbReference>
<dbReference type="GO" id="GO:0016853">
    <property type="term" value="F:isomerase activity"/>
    <property type="evidence" value="ECO:0007669"/>
    <property type="project" value="UniProtKB-KW"/>
</dbReference>
<dbReference type="AlphaFoldDB" id="A0A1T4TVG2"/>
<evidence type="ECO:0000256" key="1">
    <source>
        <dbReference type="ARBA" id="ARBA00004196"/>
    </source>
</evidence>